<evidence type="ECO:0000256" key="1">
    <source>
        <dbReference type="ARBA" id="ARBA00001936"/>
    </source>
</evidence>
<evidence type="ECO:0000256" key="7">
    <source>
        <dbReference type="ARBA" id="ARBA00022801"/>
    </source>
</evidence>
<comment type="cofactor">
    <cofactor evidence="2">
        <name>Mg(2+)</name>
        <dbReference type="ChEBI" id="CHEBI:18420"/>
    </cofactor>
</comment>
<protein>
    <recommendedName>
        <fullName evidence="11">MJ1316 RNA cyclic group end recognition domain-containing protein</fullName>
    </recommendedName>
</protein>
<dbReference type="AlphaFoldDB" id="A0A814CCS0"/>
<keyword evidence="6" id="KW-0227">DNA damage</keyword>
<keyword evidence="10" id="KW-0539">Nucleus</keyword>
<evidence type="ECO:0000256" key="2">
    <source>
        <dbReference type="ARBA" id="ARBA00001946"/>
    </source>
</evidence>
<evidence type="ECO:0000313" key="12">
    <source>
        <dbReference type="EMBL" id="CAF0940762.1"/>
    </source>
</evidence>
<keyword evidence="7" id="KW-0378">Hydrolase</keyword>
<sequence>MTNNRKSKRKVKKSTKITTEDVSTLTNRFRHFDLIFNRFLHDKTIDRSQVVIGYEDRFIGIHEIAFNEFRRVHEHEYGIPLHRIRYFKINGELVWDRSKRLDLLTGSQQLNVISNNECQNLNLVQGLYYFDQSLQQWTEYPHISLTCDDPVISSTSETWLPERCHFVTWNILFDYYQSTLIHSQQRYQAILDTLKSTLPDIIYLSEDDNVKSAKLVTKITTTTPKIIKELIIARFGLSAKVTVDLVNLHLHSDLARNATEKRCQTLNNLFRTLKTHNYMLIGDFNFGDAQSKEQNILTAYENDIHDLWKEVYRLDENAGFTYDPSRNICAKITSQSQINRRLDRYLIHTLYNLSYSIENLLKNESI</sequence>
<dbReference type="GO" id="GO:0005737">
    <property type="term" value="C:cytoplasm"/>
    <property type="evidence" value="ECO:0007669"/>
    <property type="project" value="TreeGrafter"/>
</dbReference>
<evidence type="ECO:0000259" key="11">
    <source>
        <dbReference type="Pfam" id="PF04457"/>
    </source>
</evidence>
<dbReference type="GO" id="GO:0070260">
    <property type="term" value="F:5'-tyrosyl-DNA phosphodiesterase activity"/>
    <property type="evidence" value="ECO:0007669"/>
    <property type="project" value="TreeGrafter"/>
</dbReference>
<keyword evidence="8" id="KW-0460">Magnesium</keyword>
<dbReference type="SUPFAM" id="SSF56219">
    <property type="entry name" value="DNase I-like"/>
    <property type="match status" value="1"/>
</dbReference>
<dbReference type="GO" id="GO:0016605">
    <property type="term" value="C:PML body"/>
    <property type="evidence" value="ECO:0007669"/>
    <property type="project" value="TreeGrafter"/>
</dbReference>
<evidence type="ECO:0000256" key="4">
    <source>
        <dbReference type="ARBA" id="ARBA00022722"/>
    </source>
</evidence>
<dbReference type="GO" id="GO:0006302">
    <property type="term" value="P:double-strand break repair"/>
    <property type="evidence" value="ECO:0007669"/>
    <property type="project" value="TreeGrafter"/>
</dbReference>
<comment type="subcellular location">
    <subcellularLocation>
        <location evidence="3">Nucleus</location>
    </subcellularLocation>
</comment>
<comment type="caution">
    <text evidence="12">The sequence shown here is derived from an EMBL/GenBank/DDBJ whole genome shotgun (WGS) entry which is preliminary data.</text>
</comment>
<keyword evidence="4" id="KW-0540">Nuclease</keyword>
<dbReference type="EMBL" id="CAJNOE010000120">
    <property type="protein sequence ID" value="CAF0940762.1"/>
    <property type="molecule type" value="Genomic_DNA"/>
</dbReference>
<dbReference type="GO" id="GO:0046872">
    <property type="term" value="F:metal ion binding"/>
    <property type="evidence" value="ECO:0007669"/>
    <property type="project" value="UniProtKB-KW"/>
</dbReference>
<dbReference type="GO" id="GO:0004518">
    <property type="term" value="F:nuclease activity"/>
    <property type="evidence" value="ECO:0007669"/>
    <property type="project" value="UniProtKB-KW"/>
</dbReference>
<gene>
    <name evidence="12" type="ORF">IZO911_LOCUS14419</name>
</gene>
<dbReference type="PANTHER" id="PTHR15822">
    <property type="entry name" value="TRAF AND TNF RECEPTOR-ASSOCIATED PROTEIN"/>
    <property type="match status" value="1"/>
</dbReference>
<keyword evidence="9" id="KW-0234">DNA repair</keyword>
<dbReference type="Pfam" id="PF04457">
    <property type="entry name" value="MJ1316"/>
    <property type="match status" value="1"/>
</dbReference>
<dbReference type="PANTHER" id="PTHR15822:SF4">
    <property type="entry name" value="TYROSYL-DNA PHOSPHODIESTERASE 2"/>
    <property type="match status" value="1"/>
</dbReference>
<dbReference type="GO" id="GO:0003697">
    <property type="term" value="F:single-stranded DNA binding"/>
    <property type="evidence" value="ECO:0007669"/>
    <property type="project" value="TreeGrafter"/>
</dbReference>
<evidence type="ECO:0000313" key="13">
    <source>
        <dbReference type="Proteomes" id="UP000663860"/>
    </source>
</evidence>
<dbReference type="Proteomes" id="UP000663860">
    <property type="component" value="Unassembled WGS sequence"/>
</dbReference>
<organism evidence="12 13">
    <name type="scientific">Adineta steineri</name>
    <dbReference type="NCBI Taxonomy" id="433720"/>
    <lineage>
        <taxon>Eukaryota</taxon>
        <taxon>Metazoa</taxon>
        <taxon>Spiralia</taxon>
        <taxon>Gnathifera</taxon>
        <taxon>Rotifera</taxon>
        <taxon>Eurotatoria</taxon>
        <taxon>Bdelloidea</taxon>
        <taxon>Adinetida</taxon>
        <taxon>Adinetidae</taxon>
        <taxon>Adineta</taxon>
    </lineage>
</organism>
<evidence type="ECO:0000256" key="10">
    <source>
        <dbReference type="ARBA" id="ARBA00023242"/>
    </source>
</evidence>
<proteinExistence type="predicted"/>
<dbReference type="InterPro" id="IPR036691">
    <property type="entry name" value="Endo/exonu/phosph_ase_sf"/>
</dbReference>
<dbReference type="InterPro" id="IPR051547">
    <property type="entry name" value="TDP2-like"/>
</dbReference>
<feature type="domain" description="MJ1316 RNA cyclic group end recognition" evidence="11">
    <location>
        <begin position="30"/>
        <end position="97"/>
    </location>
</feature>
<dbReference type="Gene3D" id="3.60.10.10">
    <property type="entry name" value="Endonuclease/exonuclease/phosphatase"/>
    <property type="match status" value="1"/>
</dbReference>
<reference evidence="12" key="1">
    <citation type="submission" date="2021-02" db="EMBL/GenBank/DDBJ databases">
        <authorList>
            <person name="Nowell W R."/>
        </authorList>
    </citation>
    <scope>NUCLEOTIDE SEQUENCE</scope>
</reference>
<evidence type="ECO:0000256" key="3">
    <source>
        <dbReference type="ARBA" id="ARBA00004123"/>
    </source>
</evidence>
<comment type="cofactor">
    <cofactor evidence="1">
        <name>Mn(2+)</name>
        <dbReference type="ChEBI" id="CHEBI:29035"/>
    </cofactor>
</comment>
<evidence type="ECO:0000256" key="6">
    <source>
        <dbReference type="ARBA" id="ARBA00022763"/>
    </source>
</evidence>
<evidence type="ECO:0000256" key="8">
    <source>
        <dbReference type="ARBA" id="ARBA00022842"/>
    </source>
</evidence>
<evidence type="ECO:0000256" key="5">
    <source>
        <dbReference type="ARBA" id="ARBA00022723"/>
    </source>
</evidence>
<keyword evidence="5" id="KW-0479">Metal-binding</keyword>
<dbReference type="InterPro" id="IPR040459">
    <property type="entry name" value="MJ1316"/>
</dbReference>
<evidence type="ECO:0000256" key="9">
    <source>
        <dbReference type="ARBA" id="ARBA00023204"/>
    </source>
</evidence>
<accession>A0A814CCS0</accession>
<name>A0A814CCS0_9BILA</name>